<dbReference type="EMBL" id="CM018049">
    <property type="protein sequence ID" value="KAA8520375.1"/>
    <property type="molecule type" value="Genomic_DNA"/>
</dbReference>
<evidence type="ECO:0000313" key="3">
    <source>
        <dbReference type="Proteomes" id="UP000325577"/>
    </source>
</evidence>
<proteinExistence type="predicted"/>
<feature type="region of interest" description="Disordered" evidence="1">
    <location>
        <begin position="1"/>
        <end position="31"/>
    </location>
</feature>
<gene>
    <name evidence="2" type="ORF">F0562_014631</name>
</gene>
<keyword evidence="3" id="KW-1185">Reference proteome</keyword>
<sequence>MAGVNNLQSVPVPDVMEPQPAAPVPDVIEPQPADQDSLFTRALKKVMGALGKALGSGILAASSPSPLVPYGSRDHSGAYRFTGSPEAVKIFGCKCDLCTGIDL</sequence>
<protein>
    <submittedName>
        <fullName evidence="2">Uncharacterized protein</fullName>
    </submittedName>
</protein>
<name>A0A5J4ZNY5_9ASTE</name>
<evidence type="ECO:0000256" key="1">
    <source>
        <dbReference type="SAM" id="MobiDB-lite"/>
    </source>
</evidence>
<dbReference type="AlphaFoldDB" id="A0A5J4ZNY5"/>
<evidence type="ECO:0000313" key="2">
    <source>
        <dbReference type="EMBL" id="KAA8520375.1"/>
    </source>
</evidence>
<accession>A0A5J4ZNY5</accession>
<reference evidence="2 3" key="1">
    <citation type="submission" date="2019-09" db="EMBL/GenBank/DDBJ databases">
        <title>A chromosome-level genome assembly of the Chinese tupelo Nyssa sinensis.</title>
        <authorList>
            <person name="Yang X."/>
            <person name="Kang M."/>
            <person name="Yang Y."/>
            <person name="Xiong H."/>
            <person name="Wang M."/>
            <person name="Zhang Z."/>
            <person name="Wang Z."/>
            <person name="Wu H."/>
            <person name="Ma T."/>
            <person name="Liu J."/>
            <person name="Xi Z."/>
        </authorList>
    </citation>
    <scope>NUCLEOTIDE SEQUENCE [LARGE SCALE GENOMIC DNA]</scope>
    <source>
        <strain evidence="2">J267</strain>
        <tissue evidence="2">Leaf</tissue>
    </source>
</reference>
<organism evidence="2 3">
    <name type="scientific">Nyssa sinensis</name>
    <dbReference type="NCBI Taxonomy" id="561372"/>
    <lineage>
        <taxon>Eukaryota</taxon>
        <taxon>Viridiplantae</taxon>
        <taxon>Streptophyta</taxon>
        <taxon>Embryophyta</taxon>
        <taxon>Tracheophyta</taxon>
        <taxon>Spermatophyta</taxon>
        <taxon>Magnoliopsida</taxon>
        <taxon>eudicotyledons</taxon>
        <taxon>Gunneridae</taxon>
        <taxon>Pentapetalae</taxon>
        <taxon>asterids</taxon>
        <taxon>Cornales</taxon>
        <taxon>Nyssaceae</taxon>
        <taxon>Nyssa</taxon>
    </lineage>
</organism>
<dbReference type="Proteomes" id="UP000325577">
    <property type="component" value="Linkage Group LG6"/>
</dbReference>